<protein>
    <recommendedName>
        <fullName evidence="3">Antitoxin</fullName>
    </recommendedName>
</protein>
<reference evidence="1 2" key="1">
    <citation type="submission" date="2013-12" db="EMBL/GenBank/DDBJ databases">
        <authorList>
            <consortium name="DOE Joint Genome Institute"/>
            <person name="Muyzer G."/>
            <person name="Huntemann M."/>
            <person name="Han J."/>
            <person name="Chen A."/>
            <person name="Kyrpides N."/>
            <person name="Mavromatis K."/>
            <person name="Markowitz V."/>
            <person name="Palaniappan K."/>
            <person name="Ivanova N."/>
            <person name="Schaumberg A."/>
            <person name="Pati A."/>
            <person name="Liolios K."/>
            <person name="Nordberg H.P."/>
            <person name="Cantor M.N."/>
            <person name="Hua S.X."/>
            <person name="Woyke T."/>
        </authorList>
    </citation>
    <scope>NUCLEOTIDE SEQUENCE [LARGE SCALE GENOMIC DNA]</scope>
    <source>
        <strain evidence="1 2">ARh 1</strain>
    </source>
</reference>
<dbReference type="EMBL" id="CP007029">
    <property type="protein sequence ID" value="AHE97519.1"/>
    <property type="molecule type" value="Genomic_DNA"/>
</dbReference>
<sequence length="74" mass="8182">MSELHRITIDPDVCGGRPCVRGLRIRVKDVLDLLAAGASHEEVLQDYPYLEPEDIVAVLEYAARQSDHPVLSVA</sequence>
<dbReference type="RefSeq" id="WP_025367233.1">
    <property type="nucleotide sequence ID" value="NZ_CP007029.1"/>
</dbReference>
<keyword evidence="2" id="KW-1185">Reference proteome</keyword>
<evidence type="ECO:0000313" key="1">
    <source>
        <dbReference type="EMBL" id="AHE97519.1"/>
    </source>
</evidence>
<organism evidence="1 2">
    <name type="scientific">Thioalkalivibrio paradoxus ARh 1</name>
    <dbReference type="NCBI Taxonomy" id="713585"/>
    <lineage>
        <taxon>Bacteria</taxon>
        <taxon>Pseudomonadati</taxon>
        <taxon>Pseudomonadota</taxon>
        <taxon>Gammaproteobacteria</taxon>
        <taxon>Chromatiales</taxon>
        <taxon>Ectothiorhodospiraceae</taxon>
        <taxon>Thioalkalivibrio</taxon>
    </lineage>
</organism>
<dbReference type="InterPro" id="IPR009057">
    <property type="entry name" value="Homeodomain-like_sf"/>
</dbReference>
<dbReference type="Proteomes" id="UP000005289">
    <property type="component" value="Chromosome"/>
</dbReference>
<dbReference type="HOGENOM" id="CLU_126005_2_0_6"/>
<evidence type="ECO:0008006" key="3">
    <source>
        <dbReference type="Google" id="ProtNLM"/>
    </source>
</evidence>
<name>W0DFU0_9GAMM</name>
<proteinExistence type="predicted"/>
<evidence type="ECO:0000313" key="2">
    <source>
        <dbReference type="Proteomes" id="UP000005289"/>
    </source>
</evidence>
<accession>W0DFU0</accession>
<dbReference type="KEGG" id="tti:THITH_03715"/>
<dbReference type="PANTHER" id="PTHR34849">
    <property type="entry name" value="SSL5025 PROTEIN"/>
    <property type="match status" value="1"/>
</dbReference>
<gene>
    <name evidence="1" type="ORF">THITH_03715</name>
</gene>
<dbReference type="PANTHER" id="PTHR34849:SF3">
    <property type="entry name" value="SSR2962 PROTEIN"/>
    <property type="match status" value="1"/>
</dbReference>
<dbReference type="OrthoDB" id="9809515at2"/>
<dbReference type="STRING" id="713585.THITH_03715"/>
<dbReference type="AlphaFoldDB" id="W0DFU0"/>
<dbReference type="SUPFAM" id="SSF46689">
    <property type="entry name" value="Homeodomain-like"/>
    <property type="match status" value="1"/>
</dbReference>
<dbReference type="InterPro" id="IPR036388">
    <property type="entry name" value="WH-like_DNA-bd_sf"/>
</dbReference>
<dbReference type="Gene3D" id="1.10.10.10">
    <property type="entry name" value="Winged helix-like DNA-binding domain superfamily/Winged helix DNA-binding domain"/>
    <property type="match status" value="1"/>
</dbReference>
<dbReference type="Pfam" id="PF04255">
    <property type="entry name" value="DUF433"/>
    <property type="match status" value="1"/>
</dbReference>
<dbReference type="InterPro" id="IPR007367">
    <property type="entry name" value="DUF433"/>
</dbReference>